<dbReference type="SUPFAM" id="SSF55961">
    <property type="entry name" value="Bet v1-like"/>
    <property type="match status" value="1"/>
</dbReference>
<comment type="caution">
    <text evidence="3">The sequence shown here is derived from an EMBL/GenBank/DDBJ whole genome shotgun (WGS) entry which is preliminary data.</text>
</comment>
<evidence type="ECO:0000259" key="2">
    <source>
        <dbReference type="Pfam" id="PF08327"/>
    </source>
</evidence>
<feature type="domain" description="Activator of Hsp90 ATPase homologue 1/2-like C-terminal" evidence="2">
    <location>
        <begin position="19"/>
        <end position="60"/>
    </location>
</feature>
<dbReference type="Proteomes" id="UP000257712">
    <property type="component" value="Unassembled WGS sequence"/>
</dbReference>
<dbReference type="GO" id="GO:0016740">
    <property type="term" value="F:transferase activity"/>
    <property type="evidence" value="ECO:0007669"/>
    <property type="project" value="UniProtKB-KW"/>
</dbReference>
<evidence type="ECO:0000313" key="5">
    <source>
        <dbReference type="Proteomes" id="UP000257712"/>
    </source>
</evidence>
<organism evidence="3 5">
    <name type="scientific">Klebsiella quasivariicola</name>
    <dbReference type="NCBI Taxonomy" id="2026240"/>
    <lineage>
        <taxon>Bacteria</taxon>
        <taxon>Pseudomonadati</taxon>
        <taxon>Pseudomonadota</taxon>
        <taxon>Gammaproteobacteria</taxon>
        <taxon>Enterobacterales</taxon>
        <taxon>Enterobacteriaceae</taxon>
        <taxon>Klebsiella/Raoultella group</taxon>
        <taxon>Klebsiella</taxon>
        <taxon>Klebsiella pneumoniae complex</taxon>
    </lineage>
</organism>
<accession>A0A5E5W1U7</accession>
<dbReference type="InterPro" id="IPR013538">
    <property type="entry name" value="ASHA1/2-like_C"/>
</dbReference>
<evidence type="ECO:0000313" key="4">
    <source>
        <dbReference type="EMBL" id="VVJ83271.1"/>
    </source>
</evidence>
<dbReference type="EMBL" id="UJYZ02000010">
    <property type="protein sequence ID" value="VVJ83271.1"/>
    <property type="molecule type" value="Genomic_DNA"/>
</dbReference>
<sequence length="62" mass="7046">MSRSATDSRDLVISRQLSAPASALWRAWADPALLKIWWCPKPWQIEVLAFDFRSGGAFHTVM</sequence>
<keyword evidence="3" id="KW-0812">Transmembrane</keyword>
<evidence type="ECO:0000313" key="6">
    <source>
        <dbReference type="Proteomes" id="UP000259400"/>
    </source>
</evidence>
<evidence type="ECO:0000313" key="3">
    <source>
        <dbReference type="EMBL" id="SXD96175.1"/>
    </source>
</evidence>
<dbReference type="Proteomes" id="UP000259400">
    <property type="component" value="Unassembled WGS sequence"/>
</dbReference>
<name>A0A5E5W1U7_9ENTR</name>
<dbReference type="Pfam" id="PF08327">
    <property type="entry name" value="AHSA1"/>
    <property type="match status" value="1"/>
</dbReference>
<accession>A0A6C2VKC2</accession>
<comment type="similarity">
    <text evidence="1">Belongs to the AHA1 family.</text>
</comment>
<gene>
    <name evidence="4" type="ORF">SAMEA3538468_02685</name>
    <name evidence="3" type="ORF">SAMEA3538780_02831</name>
</gene>
<proteinExistence type="inferred from homology"/>
<reference evidence="3 5" key="1">
    <citation type="submission" date="2018-08" db="EMBL/GenBank/DDBJ databases">
        <authorList>
            <consortium name="Pathogen Informatics"/>
        </authorList>
    </citation>
    <scope>NUCLEOTIDE SEQUENCE [LARGE SCALE GENOMIC DNA]</scope>
    <source>
        <strain evidence="4 6">EuSCAPE_IL010</strain>
        <strain evidence="3 5">EuSCAPE_IT371</strain>
    </source>
</reference>
<evidence type="ECO:0000256" key="1">
    <source>
        <dbReference type="ARBA" id="ARBA00006817"/>
    </source>
</evidence>
<keyword evidence="6" id="KW-1185">Reference proteome</keyword>
<keyword evidence="3" id="KW-0472">Membrane</keyword>
<dbReference type="Gene3D" id="3.30.530.20">
    <property type="match status" value="1"/>
</dbReference>
<dbReference type="AlphaFoldDB" id="A0A5E5W1U7"/>
<dbReference type="EMBL" id="UJZG01000007">
    <property type="protein sequence ID" value="SXD96175.1"/>
    <property type="molecule type" value="Genomic_DNA"/>
</dbReference>
<keyword evidence="3" id="KW-0808">Transferase</keyword>
<dbReference type="InterPro" id="IPR023393">
    <property type="entry name" value="START-like_dom_sf"/>
</dbReference>
<protein>
    <submittedName>
        <fullName evidence="4">Activator of Hsp90 ATPase homolog 1-like protein</fullName>
    </submittedName>
    <submittedName>
        <fullName evidence="3">Glutathione S-transferase-related transmembrane protein</fullName>
    </submittedName>
</protein>